<sequence length="139" mass="15520">MAVPQRLVEGPSIWQKRKMGALMGGGVGLTIGFIFGSWSILRQAHSYAFFFLFSIYNPRHGAGPRGFMATLSQYMLSSAATFSFFLAIGSVIRSDSLLPPHLQAAQMQLAMNVRSRAEGYQLMKARWETEKSRRPTNPM</sequence>
<dbReference type="FunCoup" id="A0A0C2T3Y5">
    <property type="interactions" value="89"/>
</dbReference>
<dbReference type="PANTHER" id="PTHR28525:SF1">
    <property type="entry name" value="REACTIVE OXYGEN SPECIES MODULATOR 1"/>
    <property type="match status" value="1"/>
</dbReference>
<dbReference type="InterPro" id="IPR018450">
    <property type="entry name" value="Romo1/Mgr2"/>
</dbReference>
<proteinExistence type="inferred from homology"/>
<keyword evidence="4 6" id="KW-1133">Transmembrane helix</keyword>
<dbReference type="OrthoDB" id="5409308at2759"/>
<dbReference type="GO" id="GO:0045039">
    <property type="term" value="P:protein insertion into mitochondrial inner membrane"/>
    <property type="evidence" value="ECO:0007669"/>
    <property type="project" value="TreeGrafter"/>
</dbReference>
<dbReference type="InParanoid" id="A0A0C2T3Y5"/>
<dbReference type="STRING" id="946122.A0A0C2T3Y5"/>
<feature type="transmembrane region" description="Helical" evidence="6">
    <location>
        <begin position="74"/>
        <end position="92"/>
    </location>
</feature>
<dbReference type="HOGENOM" id="CLU_142435_1_1_1"/>
<evidence type="ECO:0000313" key="7">
    <source>
        <dbReference type="EMBL" id="KIL70575.1"/>
    </source>
</evidence>
<evidence type="ECO:0000256" key="4">
    <source>
        <dbReference type="ARBA" id="ARBA00022989"/>
    </source>
</evidence>
<organism evidence="7 8">
    <name type="scientific">Amanita muscaria (strain Koide BX008)</name>
    <dbReference type="NCBI Taxonomy" id="946122"/>
    <lineage>
        <taxon>Eukaryota</taxon>
        <taxon>Fungi</taxon>
        <taxon>Dikarya</taxon>
        <taxon>Basidiomycota</taxon>
        <taxon>Agaricomycotina</taxon>
        <taxon>Agaricomycetes</taxon>
        <taxon>Agaricomycetidae</taxon>
        <taxon>Agaricales</taxon>
        <taxon>Pluteineae</taxon>
        <taxon>Amanitaceae</taxon>
        <taxon>Amanita</taxon>
    </lineage>
</organism>
<keyword evidence="8" id="KW-1185">Reference proteome</keyword>
<keyword evidence="3 6" id="KW-0812">Transmembrane</keyword>
<dbReference type="GO" id="GO:0030150">
    <property type="term" value="P:protein import into mitochondrial matrix"/>
    <property type="evidence" value="ECO:0007669"/>
    <property type="project" value="TreeGrafter"/>
</dbReference>
<evidence type="ECO:0000256" key="1">
    <source>
        <dbReference type="ARBA" id="ARBA00004370"/>
    </source>
</evidence>
<protein>
    <submittedName>
        <fullName evidence="7">Uncharacterized protein</fullName>
    </submittedName>
</protein>
<feature type="transmembrane region" description="Helical" evidence="6">
    <location>
        <begin position="21"/>
        <end position="41"/>
    </location>
</feature>
<comment type="subcellular location">
    <subcellularLocation>
        <location evidence="1">Membrane</location>
    </subcellularLocation>
</comment>
<reference evidence="7 8" key="1">
    <citation type="submission" date="2014-04" db="EMBL/GenBank/DDBJ databases">
        <title>Evolutionary Origins and Diversification of the Mycorrhizal Mutualists.</title>
        <authorList>
            <consortium name="DOE Joint Genome Institute"/>
            <consortium name="Mycorrhizal Genomics Consortium"/>
            <person name="Kohler A."/>
            <person name="Kuo A."/>
            <person name="Nagy L.G."/>
            <person name="Floudas D."/>
            <person name="Copeland A."/>
            <person name="Barry K.W."/>
            <person name="Cichocki N."/>
            <person name="Veneault-Fourrey C."/>
            <person name="LaButti K."/>
            <person name="Lindquist E.A."/>
            <person name="Lipzen A."/>
            <person name="Lundell T."/>
            <person name="Morin E."/>
            <person name="Murat C."/>
            <person name="Riley R."/>
            <person name="Ohm R."/>
            <person name="Sun H."/>
            <person name="Tunlid A."/>
            <person name="Henrissat B."/>
            <person name="Grigoriev I.V."/>
            <person name="Hibbett D.S."/>
            <person name="Martin F."/>
        </authorList>
    </citation>
    <scope>NUCLEOTIDE SEQUENCE [LARGE SCALE GENOMIC DNA]</scope>
    <source>
        <strain evidence="7 8">Koide BX008</strain>
    </source>
</reference>
<accession>A0A0C2T3Y5</accession>
<dbReference type="AlphaFoldDB" id="A0A0C2T3Y5"/>
<name>A0A0C2T3Y5_AMAMK</name>
<evidence type="ECO:0000313" key="8">
    <source>
        <dbReference type="Proteomes" id="UP000054549"/>
    </source>
</evidence>
<dbReference type="SMART" id="SM01378">
    <property type="entry name" value="Romo1"/>
    <property type="match status" value="1"/>
</dbReference>
<evidence type="ECO:0000256" key="5">
    <source>
        <dbReference type="ARBA" id="ARBA00023136"/>
    </source>
</evidence>
<gene>
    <name evidence="7" type="ORF">M378DRAFT_183212</name>
</gene>
<dbReference type="GO" id="GO:0005744">
    <property type="term" value="C:TIM23 mitochondrial import inner membrane translocase complex"/>
    <property type="evidence" value="ECO:0007669"/>
    <property type="project" value="TreeGrafter"/>
</dbReference>
<dbReference type="Pfam" id="PF10247">
    <property type="entry name" value="Romo1"/>
    <property type="match status" value="1"/>
</dbReference>
<comment type="similarity">
    <text evidence="2">Belongs to the MGR2 family.</text>
</comment>
<evidence type="ECO:0000256" key="2">
    <source>
        <dbReference type="ARBA" id="ARBA00007839"/>
    </source>
</evidence>
<evidence type="ECO:0000256" key="6">
    <source>
        <dbReference type="SAM" id="Phobius"/>
    </source>
</evidence>
<dbReference type="EMBL" id="KN818223">
    <property type="protein sequence ID" value="KIL70575.1"/>
    <property type="molecule type" value="Genomic_DNA"/>
</dbReference>
<dbReference type="Proteomes" id="UP000054549">
    <property type="component" value="Unassembled WGS sequence"/>
</dbReference>
<keyword evidence="5 6" id="KW-0472">Membrane</keyword>
<evidence type="ECO:0000256" key="3">
    <source>
        <dbReference type="ARBA" id="ARBA00022692"/>
    </source>
</evidence>
<dbReference type="PANTHER" id="PTHR28525">
    <property type="entry name" value="REACTIVE OXYGEN SPECIES MODULATOR 1"/>
    <property type="match status" value="1"/>
</dbReference>